<evidence type="ECO:0000313" key="1">
    <source>
        <dbReference type="EMBL" id="KAK0753515.1"/>
    </source>
</evidence>
<dbReference type="AlphaFoldDB" id="A0AA40F969"/>
<dbReference type="InterPro" id="IPR011009">
    <property type="entry name" value="Kinase-like_dom_sf"/>
</dbReference>
<keyword evidence="2" id="KW-1185">Reference proteome</keyword>
<sequence length="279" mass="31869">MNSNSTSQLLSSLQPDEHFEIQLPAYRRPGEPEHYRLSAARLAGLSHLERPLPPPRPIQFWFRTRCLSAMASQFSDLHPHVLGLRLRPSAAANLIASFVPLLPSCVQGWIRAIFPEWFLPGYVVMKMRRFGAYKEILDEDFDAELKAYRLMKPIQGLVIPKFFGHVRCNGRRAMILEHLPGIQMSSPEGATLKMNELAALLLPCFRAMHPFRVQYGDANLSNFVLVDGRMMVWDLEDVEFDSSDYDMALSTKLDIEKLARRYLSIQANYRFEGLLEAAS</sequence>
<reference evidence="1" key="1">
    <citation type="submission" date="2023-06" db="EMBL/GenBank/DDBJ databases">
        <title>Genome-scale phylogeny and comparative genomics of the fungal order Sordariales.</title>
        <authorList>
            <consortium name="Lawrence Berkeley National Laboratory"/>
            <person name="Hensen N."/>
            <person name="Bonometti L."/>
            <person name="Westerberg I."/>
            <person name="Brannstrom I.O."/>
            <person name="Guillou S."/>
            <person name="Cros-Aarteil S."/>
            <person name="Calhoun S."/>
            <person name="Haridas S."/>
            <person name="Kuo A."/>
            <person name="Mondo S."/>
            <person name="Pangilinan J."/>
            <person name="Riley R."/>
            <person name="LaButti K."/>
            <person name="Andreopoulos B."/>
            <person name="Lipzen A."/>
            <person name="Chen C."/>
            <person name="Yanf M."/>
            <person name="Daum C."/>
            <person name="Ng V."/>
            <person name="Clum A."/>
            <person name="Steindorff A."/>
            <person name="Ohm R."/>
            <person name="Martin F."/>
            <person name="Silar P."/>
            <person name="Natvig D."/>
            <person name="Lalanne C."/>
            <person name="Gautier V."/>
            <person name="Ament-velasquez S.L."/>
            <person name="Kruys A."/>
            <person name="Hutchinson M.I."/>
            <person name="Powell A.J."/>
            <person name="Barry K."/>
            <person name="Miller A.N."/>
            <person name="Grigoriev I.V."/>
            <person name="Debuchy R."/>
            <person name="Gladieux P."/>
            <person name="Thoren M.H."/>
            <person name="Johannesson H."/>
        </authorList>
    </citation>
    <scope>NUCLEOTIDE SEQUENCE</scope>
    <source>
        <strain evidence="1">SMH3187-1</strain>
    </source>
</reference>
<dbReference type="EMBL" id="JAUKUD010000001">
    <property type="protein sequence ID" value="KAK0753515.1"/>
    <property type="molecule type" value="Genomic_DNA"/>
</dbReference>
<evidence type="ECO:0000313" key="2">
    <source>
        <dbReference type="Proteomes" id="UP001172155"/>
    </source>
</evidence>
<protein>
    <submittedName>
        <fullName evidence="1">Uncharacterized protein</fullName>
    </submittedName>
</protein>
<name>A0AA40F969_9PEZI</name>
<comment type="caution">
    <text evidence="1">The sequence shown here is derived from an EMBL/GenBank/DDBJ whole genome shotgun (WGS) entry which is preliminary data.</text>
</comment>
<dbReference type="SUPFAM" id="SSF56112">
    <property type="entry name" value="Protein kinase-like (PK-like)"/>
    <property type="match status" value="1"/>
</dbReference>
<gene>
    <name evidence="1" type="ORF">B0T18DRAFT_434257</name>
</gene>
<proteinExistence type="predicted"/>
<organism evidence="1 2">
    <name type="scientific">Schizothecium vesticola</name>
    <dbReference type="NCBI Taxonomy" id="314040"/>
    <lineage>
        <taxon>Eukaryota</taxon>
        <taxon>Fungi</taxon>
        <taxon>Dikarya</taxon>
        <taxon>Ascomycota</taxon>
        <taxon>Pezizomycotina</taxon>
        <taxon>Sordariomycetes</taxon>
        <taxon>Sordariomycetidae</taxon>
        <taxon>Sordariales</taxon>
        <taxon>Schizotheciaceae</taxon>
        <taxon>Schizothecium</taxon>
    </lineage>
</organism>
<accession>A0AA40F969</accession>
<dbReference type="Proteomes" id="UP001172155">
    <property type="component" value="Unassembled WGS sequence"/>
</dbReference>